<accession>A0A2U2P9N8</accession>
<comment type="caution">
    <text evidence="1">The sequence shown here is derived from an EMBL/GenBank/DDBJ whole genome shotgun (WGS) entry which is preliminary data.</text>
</comment>
<dbReference type="EMBL" id="QEAS01000035">
    <property type="protein sequence ID" value="PWG78097.1"/>
    <property type="molecule type" value="Genomic_DNA"/>
</dbReference>
<sequence length="100" mass="11874">MCGAFYFNERTRKRPAFFVGDFSFDGMACLRVGADDGHQRKEDDHQDVKTEQVLTGKFFGLWLFHWGGSFRRMFELFRFVLKKGQKDSLYSDFEHFLIND</sequence>
<name>A0A2U2P9N8_9SPHI</name>
<evidence type="ECO:0000313" key="2">
    <source>
        <dbReference type="Proteomes" id="UP000245647"/>
    </source>
</evidence>
<proteinExistence type="predicted"/>
<dbReference type="Proteomes" id="UP000245647">
    <property type="component" value="Unassembled WGS sequence"/>
</dbReference>
<evidence type="ECO:0000313" key="1">
    <source>
        <dbReference type="EMBL" id="PWG78097.1"/>
    </source>
</evidence>
<keyword evidence="2" id="KW-1185">Reference proteome</keyword>
<dbReference type="AlphaFoldDB" id="A0A2U2P9N8"/>
<gene>
    <name evidence="1" type="ORF">DDR33_24070</name>
</gene>
<organism evidence="1 2">
    <name type="scientific">Pararcticibacter amylolyticus</name>
    <dbReference type="NCBI Taxonomy" id="2173175"/>
    <lineage>
        <taxon>Bacteria</taxon>
        <taxon>Pseudomonadati</taxon>
        <taxon>Bacteroidota</taxon>
        <taxon>Sphingobacteriia</taxon>
        <taxon>Sphingobacteriales</taxon>
        <taxon>Sphingobacteriaceae</taxon>
        <taxon>Pararcticibacter</taxon>
    </lineage>
</organism>
<reference evidence="1 2" key="1">
    <citation type="submission" date="2018-04" db="EMBL/GenBank/DDBJ databases">
        <title>Pedobacter chongqingensis sp. nov., isolated from a rottenly hemp rope.</title>
        <authorList>
            <person name="Cai Y."/>
        </authorList>
    </citation>
    <scope>NUCLEOTIDE SEQUENCE [LARGE SCALE GENOMIC DNA]</scope>
    <source>
        <strain evidence="1 2">FJ4-8</strain>
    </source>
</reference>
<protein>
    <submittedName>
        <fullName evidence="1">Uncharacterized protein</fullName>
    </submittedName>
</protein>